<dbReference type="PANTHER" id="PTHR11361:SF20">
    <property type="entry name" value="MUTS PROTEIN HOMOLOG 5"/>
    <property type="match status" value="1"/>
</dbReference>
<dbReference type="SMART" id="SM00533">
    <property type="entry name" value="MUTSd"/>
    <property type="match status" value="1"/>
</dbReference>
<feature type="domain" description="DNA mismatch repair proteins mutS family" evidence="7">
    <location>
        <begin position="614"/>
        <end position="804"/>
    </location>
</feature>
<keyword evidence="9" id="KW-1185">Reference proteome</keyword>
<dbReference type="EMBL" id="JAHXZJ010002609">
    <property type="protein sequence ID" value="KAH0539693.1"/>
    <property type="molecule type" value="Genomic_DNA"/>
</dbReference>
<comment type="similarity">
    <text evidence="1">Belongs to the DNA mismatch repair MutS family.</text>
</comment>
<evidence type="ECO:0000313" key="8">
    <source>
        <dbReference type="EMBL" id="KAH0539693.1"/>
    </source>
</evidence>
<dbReference type="GO" id="GO:0005634">
    <property type="term" value="C:nucleus"/>
    <property type="evidence" value="ECO:0007669"/>
    <property type="project" value="TreeGrafter"/>
</dbReference>
<feature type="compositionally biased region" description="Basic and acidic residues" evidence="5">
    <location>
        <begin position="10"/>
        <end position="20"/>
    </location>
</feature>
<proteinExistence type="inferred from homology"/>
<dbReference type="GO" id="GO:0140664">
    <property type="term" value="F:ATP-dependent DNA damage sensor activity"/>
    <property type="evidence" value="ECO:0007669"/>
    <property type="project" value="InterPro"/>
</dbReference>
<name>A0AAV7HZ15_COTGL</name>
<feature type="compositionally biased region" description="Acidic residues" evidence="5">
    <location>
        <begin position="23"/>
        <end position="35"/>
    </location>
</feature>
<feature type="region of interest" description="Disordered" evidence="5">
    <location>
        <begin position="1"/>
        <end position="57"/>
    </location>
</feature>
<evidence type="ECO:0000259" key="6">
    <source>
        <dbReference type="SMART" id="SM00533"/>
    </source>
</evidence>
<comment type="caution">
    <text evidence="8">The sequence shown here is derived from an EMBL/GenBank/DDBJ whole genome shotgun (WGS) entry which is preliminary data.</text>
</comment>
<accession>A0AAV7HZ15</accession>
<dbReference type="Pfam" id="PF05192">
    <property type="entry name" value="MutS_III"/>
    <property type="match status" value="1"/>
</dbReference>
<evidence type="ECO:0000256" key="3">
    <source>
        <dbReference type="ARBA" id="ARBA00022840"/>
    </source>
</evidence>
<dbReference type="PIRSF" id="PIRSF037677">
    <property type="entry name" value="DNA_mis_repair_Msh6"/>
    <property type="match status" value="1"/>
</dbReference>
<evidence type="ECO:0000256" key="4">
    <source>
        <dbReference type="ARBA" id="ARBA00023125"/>
    </source>
</evidence>
<dbReference type="Proteomes" id="UP000826195">
    <property type="component" value="Unassembled WGS sequence"/>
</dbReference>
<dbReference type="Pfam" id="PF00488">
    <property type="entry name" value="MutS_V"/>
    <property type="match status" value="1"/>
</dbReference>
<dbReference type="Gene3D" id="1.10.1420.10">
    <property type="match status" value="1"/>
</dbReference>
<evidence type="ECO:0000313" key="9">
    <source>
        <dbReference type="Proteomes" id="UP000826195"/>
    </source>
</evidence>
<dbReference type="GO" id="GO:0006298">
    <property type="term" value="P:mismatch repair"/>
    <property type="evidence" value="ECO:0007669"/>
    <property type="project" value="InterPro"/>
</dbReference>
<reference evidence="8 9" key="1">
    <citation type="journal article" date="2021" name="J. Hered.">
        <title>A chromosome-level genome assembly of the parasitoid wasp, Cotesia glomerata (Hymenoptera: Braconidae).</title>
        <authorList>
            <person name="Pinto B.J."/>
            <person name="Weis J.J."/>
            <person name="Gamble T."/>
            <person name="Ode P.J."/>
            <person name="Paul R."/>
            <person name="Zaspel J.M."/>
        </authorList>
    </citation>
    <scope>NUCLEOTIDE SEQUENCE [LARGE SCALE GENOMIC DNA]</scope>
    <source>
        <strain evidence="8">CgM1</strain>
    </source>
</reference>
<evidence type="ECO:0000259" key="7">
    <source>
        <dbReference type="SMART" id="SM00534"/>
    </source>
</evidence>
<dbReference type="InterPro" id="IPR007696">
    <property type="entry name" value="DNA_mismatch_repair_MutS_core"/>
</dbReference>
<dbReference type="AlphaFoldDB" id="A0AAV7HZ15"/>
<feature type="domain" description="DNA mismatch repair protein MutS core" evidence="6">
    <location>
        <begin position="279"/>
        <end position="599"/>
    </location>
</feature>
<dbReference type="GO" id="GO:0030983">
    <property type="term" value="F:mismatched DNA binding"/>
    <property type="evidence" value="ECO:0007669"/>
    <property type="project" value="InterPro"/>
</dbReference>
<dbReference type="InterPro" id="IPR017261">
    <property type="entry name" value="DNA_mismatch_repair_MutS/MSH"/>
</dbReference>
<keyword evidence="4" id="KW-0238">DNA-binding</keyword>
<dbReference type="GO" id="GO:0005524">
    <property type="term" value="F:ATP binding"/>
    <property type="evidence" value="ECO:0007669"/>
    <property type="project" value="UniProtKB-KW"/>
</dbReference>
<evidence type="ECO:0000256" key="2">
    <source>
        <dbReference type="ARBA" id="ARBA00022741"/>
    </source>
</evidence>
<keyword evidence="3" id="KW-0067">ATP-binding</keyword>
<dbReference type="GO" id="GO:0051026">
    <property type="term" value="P:chiasma assembly"/>
    <property type="evidence" value="ECO:0007669"/>
    <property type="project" value="TreeGrafter"/>
</dbReference>
<dbReference type="SUPFAM" id="SSF48334">
    <property type="entry name" value="DNA repair protein MutS, domain III"/>
    <property type="match status" value="1"/>
</dbReference>
<evidence type="ECO:0000256" key="1">
    <source>
        <dbReference type="ARBA" id="ARBA00006271"/>
    </source>
</evidence>
<organism evidence="8 9">
    <name type="scientific">Cotesia glomerata</name>
    <name type="common">Lepidopteran parasitic wasp</name>
    <name type="synonym">Apanteles glomeratus</name>
    <dbReference type="NCBI Taxonomy" id="32391"/>
    <lineage>
        <taxon>Eukaryota</taxon>
        <taxon>Metazoa</taxon>
        <taxon>Ecdysozoa</taxon>
        <taxon>Arthropoda</taxon>
        <taxon>Hexapoda</taxon>
        <taxon>Insecta</taxon>
        <taxon>Pterygota</taxon>
        <taxon>Neoptera</taxon>
        <taxon>Endopterygota</taxon>
        <taxon>Hymenoptera</taxon>
        <taxon>Apocrita</taxon>
        <taxon>Ichneumonoidea</taxon>
        <taxon>Braconidae</taxon>
        <taxon>Microgastrinae</taxon>
        <taxon>Cotesia</taxon>
    </lineage>
</organism>
<dbReference type="SMART" id="SM00534">
    <property type="entry name" value="MUTSac"/>
    <property type="match status" value="1"/>
</dbReference>
<dbReference type="InterPro" id="IPR045076">
    <property type="entry name" value="MutS"/>
</dbReference>
<dbReference type="PANTHER" id="PTHR11361">
    <property type="entry name" value="DNA MISMATCH REPAIR PROTEIN MUTS FAMILY MEMBER"/>
    <property type="match status" value="1"/>
</dbReference>
<evidence type="ECO:0000256" key="5">
    <source>
        <dbReference type="SAM" id="MobiDB-lite"/>
    </source>
</evidence>
<keyword evidence="2" id="KW-0547">Nucleotide-binding</keyword>
<dbReference type="InterPro" id="IPR036187">
    <property type="entry name" value="DNA_mismatch_repair_MutS_sf"/>
</dbReference>
<dbReference type="InterPro" id="IPR027417">
    <property type="entry name" value="P-loop_NTPase"/>
</dbReference>
<dbReference type="InterPro" id="IPR000432">
    <property type="entry name" value="DNA_mismatch_repair_MutS_C"/>
</dbReference>
<dbReference type="SUPFAM" id="SSF52540">
    <property type="entry name" value="P-loop containing nucleoside triphosphate hydrolases"/>
    <property type="match status" value="1"/>
</dbReference>
<gene>
    <name evidence="8" type="ORF">KQX54_007356</name>
</gene>
<protein>
    <submittedName>
        <fullName evidence="8">Uncharacterized protein</fullName>
    </submittedName>
</protein>
<sequence>MSQEQSSFQDGREFKFDKLLDTSSEEEEEQEEEQEKENIESDTIPVNTSEHSEIKSQKISEENDHIILSLVWKKNGFGAAYYNLSTFQLFVMEDVMEDDFSYQVTKSLYRQCNPMCVIILSGAPESFTTSVKKLVAGDLTAQNEESFPSTSTGINRVCQPSLKILSKNENAFDNCYHRVRCLKLDCEPEDASNADRVIFLNSLLNFKSLAMIHALGLLLKYLDESWNKLSLTPSGQARYVNINYVMLQDLVMIEDDTYNSLNIMQSRFNSSFQFGKNQNQRTDLFTFLNRCQSRPGSHHLWKIMKHPTRNIKILQERTQAIEFFLNVDNQHVVHNLKSCLSHVHRLTPTVLVKYSTAQANPSDWGRFATVTLVNLLTIGQLCQQYRDSVSIFAKIADSITPGIHNCHYFIEYIIDFEMSKQQRKFIVKRNVDPELDQLNDLRQTLPSRLTDKAAEELENLPPYVEKCIMVYIPDIQHCLAITEWNGPPPDDEMIPGLEFKFSLNNIRYYKSNGARELDETIGDVLLKITRRQSQIMLRLVNYVKTYIGPVLNAVEYCAELDVLLSFASVASSHNYVKPEIVKSHVLSIKKGRHPLSELNKDFIANDTQSGGGSSLVKIFTGPNACGKTVYLKQVALIVYMAHIGCYVPAESAKIGVVTHILTQMPTMESIAQNASAFLIDLRQMNNILYSSTPNSLILMDELGKGTSEIDSLALLTSILKNFIQRGNYCPHILCATHVHRVIELLPKTPILEAMTFDYQLDENNTVVFLYELISGNVTCSFAHATAISAGLAENIVLDAIKTFKSIKQNKLPPCCPEEDRSNVVKHIAELANEQKFKIDMQEFKQWILQAIKRR</sequence>
<dbReference type="Gene3D" id="3.40.50.300">
    <property type="entry name" value="P-loop containing nucleotide triphosphate hydrolases"/>
    <property type="match status" value="1"/>
</dbReference>